<feature type="non-terminal residue" evidence="2">
    <location>
        <position position="1"/>
    </location>
</feature>
<dbReference type="PANTHER" id="PTHR24020">
    <property type="entry name" value="COLLAGEN ALPHA"/>
    <property type="match status" value="1"/>
</dbReference>
<dbReference type="Gene3D" id="3.40.50.410">
    <property type="entry name" value="von Willebrand factor, type A domain"/>
    <property type="match status" value="1"/>
</dbReference>
<reference evidence="2" key="1">
    <citation type="submission" date="2019-08" db="EMBL/GenBank/DDBJ databases">
        <title>The improved chromosome-level genome for the pearl oyster Pinctada fucata martensii using PacBio sequencing and Hi-C.</title>
        <authorList>
            <person name="Zheng Z."/>
        </authorList>
    </citation>
    <scope>NUCLEOTIDE SEQUENCE</scope>
    <source>
        <strain evidence="2">ZZ-2019</strain>
        <tissue evidence="2">Adductor muscle</tissue>
    </source>
</reference>
<keyword evidence="3" id="KW-1185">Reference proteome</keyword>
<feature type="domain" description="VWFA" evidence="1">
    <location>
        <begin position="7"/>
        <end position="185"/>
    </location>
</feature>
<accession>A0AA89BLE7</accession>
<dbReference type="Pfam" id="PF00092">
    <property type="entry name" value="VWA"/>
    <property type="match status" value="1"/>
</dbReference>
<name>A0AA89BLE7_PINIB</name>
<proteinExistence type="predicted"/>
<evidence type="ECO:0000259" key="1">
    <source>
        <dbReference type="PROSITE" id="PS50234"/>
    </source>
</evidence>
<organism evidence="2 3">
    <name type="scientific">Pinctada imbricata</name>
    <name type="common">Atlantic pearl-oyster</name>
    <name type="synonym">Pinctada martensii</name>
    <dbReference type="NCBI Taxonomy" id="66713"/>
    <lineage>
        <taxon>Eukaryota</taxon>
        <taxon>Metazoa</taxon>
        <taxon>Spiralia</taxon>
        <taxon>Lophotrochozoa</taxon>
        <taxon>Mollusca</taxon>
        <taxon>Bivalvia</taxon>
        <taxon>Autobranchia</taxon>
        <taxon>Pteriomorphia</taxon>
        <taxon>Pterioida</taxon>
        <taxon>Pterioidea</taxon>
        <taxon>Pteriidae</taxon>
        <taxon>Pinctada</taxon>
    </lineage>
</organism>
<dbReference type="PANTHER" id="PTHR24020:SF84">
    <property type="entry name" value="VWFA DOMAIN-CONTAINING PROTEIN"/>
    <property type="match status" value="1"/>
</dbReference>
<evidence type="ECO:0000313" key="2">
    <source>
        <dbReference type="EMBL" id="KAK3083750.1"/>
    </source>
</evidence>
<dbReference type="Proteomes" id="UP001186944">
    <property type="component" value="Unassembled WGS sequence"/>
</dbReference>
<protein>
    <recommendedName>
        <fullName evidence="1">VWFA domain-containing protein</fullName>
    </recommendedName>
</protein>
<evidence type="ECO:0000313" key="3">
    <source>
        <dbReference type="Proteomes" id="UP001186944"/>
    </source>
</evidence>
<gene>
    <name evidence="2" type="ORF">FSP39_002553</name>
</gene>
<dbReference type="AlphaFoldDB" id="A0AA89BLE7"/>
<dbReference type="EMBL" id="VSWD01000013">
    <property type="protein sequence ID" value="KAK3083750.1"/>
    <property type="molecule type" value="Genomic_DNA"/>
</dbReference>
<dbReference type="PROSITE" id="PS50234">
    <property type="entry name" value="VWFA"/>
    <property type="match status" value="1"/>
</dbReference>
<dbReference type="PRINTS" id="PR00453">
    <property type="entry name" value="VWFADOMAIN"/>
</dbReference>
<dbReference type="SMART" id="SM00327">
    <property type="entry name" value="VWA"/>
    <property type="match status" value="1"/>
</dbReference>
<comment type="caution">
    <text evidence="2">The sequence shown here is derived from an EMBL/GenBank/DDBJ whole genome shotgun (WGS) entry which is preliminary data.</text>
</comment>
<dbReference type="InterPro" id="IPR002035">
    <property type="entry name" value="VWF_A"/>
</dbReference>
<sequence>YCGRSADVAFLVDASSSIWEPYFKIQMKFVERLVKMFDVSSSKTRIALVTFSEKLKVEFYLNELNTSDDMVRVIRTLPFARGMQTKTFDALKFLRTNIFKEENGDRPYSPNVAIIFTDGRSDDVGKTIQEAEIDKRSKIYLFAIGIGRLIDVFELMHIASRPLTDFLFRVQSFKEFRRRNIRHLLSFRAC</sequence>
<dbReference type="InterPro" id="IPR050525">
    <property type="entry name" value="ECM_Assembly_Org"/>
</dbReference>
<dbReference type="InterPro" id="IPR036465">
    <property type="entry name" value="vWFA_dom_sf"/>
</dbReference>
<dbReference type="SUPFAM" id="SSF53300">
    <property type="entry name" value="vWA-like"/>
    <property type="match status" value="1"/>
</dbReference>